<keyword evidence="6" id="KW-0406">Ion transport</keyword>
<dbReference type="PANTHER" id="PTHR30329">
    <property type="entry name" value="STATOR ELEMENT OF FLAGELLAR MOTOR COMPLEX"/>
    <property type="match status" value="1"/>
</dbReference>
<protein>
    <submittedName>
        <fullName evidence="13">OmpA family protein</fullName>
    </submittedName>
</protein>
<dbReference type="SUPFAM" id="SSF103647">
    <property type="entry name" value="TSP type-3 repeat"/>
    <property type="match status" value="2"/>
</dbReference>
<feature type="domain" description="OmpA-like" evidence="12">
    <location>
        <begin position="325"/>
        <end position="441"/>
    </location>
</feature>
<dbReference type="InterPro" id="IPR036737">
    <property type="entry name" value="OmpA-like_sf"/>
</dbReference>
<dbReference type="InterPro" id="IPR011250">
    <property type="entry name" value="OMP/PagP_B-barrel"/>
</dbReference>
<dbReference type="Gene3D" id="3.30.1330.60">
    <property type="entry name" value="OmpA-like domain"/>
    <property type="match status" value="1"/>
</dbReference>
<evidence type="ECO:0000256" key="3">
    <source>
        <dbReference type="ARBA" id="ARBA00022452"/>
    </source>
</evidence>
<keyword evidence="9" id="KW-0998">Cell outer membrane</keyword>
<dbReference type="InterPro" id="IPR006664">
    <property type="entry name" value="OMP_bac"/>
</dbReference>
<dbReference type="Gene3D" id="2.40.160.20">
    <property type="match status" value="1"/>
</dbReference>
<dbReference type="InterPro" id="IPR028974">
    <property type="entry name" value="TSP_type-3_rpt"/>
</dbReference>
<evidence type="ECO:0000256" key="5">
    <source>
        <dbReference type="ARBA" id="ARBA00022729"/>
    </source>
</evidence>
<dbReference type="RefSeq" id="WP_191594187.1">
    <property type="nucleotide sequence ID" value="NZ_JACYFC010000002.1"/>
</dbReference>
<gene>
    <name evidence="13" type="ORF">IF202_07075</name>
</gene>
<evidence type="ECO:0000256" key="8">
    <source>
        <dbReference type="ARBA" id="ARBA00023136"/>
    </source>
</evidence>
<dbReference type="SUPFAM" id="SSF103088">
    <property type="entry name" value="OmpA-like"/>
    <property type="match status" value="1"/>
</dbReference>
<keyword evidence="4" id="KW-0812">Transmembrane</keyword>
<evidence type="ECO:0000313" key="13">
    <source>
        <dbReference type="EMBL" id="MBD5770811.1"/>
    </source>
</evidence>
<dbReference type="InterPro" id="IPR050330">
    <property type="entry name" value="Bact_OuterMem_StrucFunc"/>
</dbReference>
<organism evidence="13 14">
    <name type="scientific">Marinomonas colpomeniae</name>
    <dbReference type="NCBI Taxonomy" id="2774408"/>
    <lineage>
        <taxon>Bacteria</taxon>
        <taxon>Pseudomonadati</taxon>
        <taxon>Pseudomonadota</taxon>
        <taxon>Gammaproteobacteria</taxon>
        <taxon>Oceanospirillales</taxon>
        <taxon>Oceanospirillaceae</taxon>
        <taxon>Marinomonas</taxon>
    </lineage>
</organism>
<dbReference type="PROSITE" id="PS51123">
    <property type="entry name" value="OMPA_2"/>
    <property type="match status" value="1"/>
</dbReference>
<dbReference type="PROSITE" id="PS01068">
    <property type="entry name" value="OMPA_1"/>
    <property type="match status" value="1"/>
</dbReference>
<dbReference type="CDD" id="cd07185">
    <property type="entry name" value="OmpA_C-like"/>
    <property type="match status" value="1"/>
</dbReference>
<name>A0ABR8NXR2_9GAMM</name>
<keyword evidence="2" id="KW-0813">Transport</keyword>
<reference evidence="13 14" key="1">
    <citation type="submission" date="2020-09" db="EMBL/GenBank/DDBJ databases">
        <title>Marinomonas sp. nov., isolated from the cysticercosis algae of Qingdao, China.</title>
        <authorList>
            <person name="Sun X."/>
        </authorList>
    </citation>
    <scope>NUCLEOTIDE SEQUENCE [LARGE SCALE GENOMIC DNA]</scope>
    <source>
        <strain evidence="13 14">SM2066</strain>
    </source>
</reference>
<dbReference type="PRINTS" id="PR01021">
    <property type="entry name" value="OMPADOMAIN"/>
</dbReference>
<accession>A0ABR8NXR2</accession>
<keyword evidence="14" id="KW-1185">Reference proteome</keyword>
<dbReference type="InterPro" id="IPR006690">
    <property type="entry name" value="OMPA-like_CS"/>
</dbReference>
<dbReference type="Gene3D" id="4.10.1080.10">
    <property type="entry name" value="TSP type-3 repeat"/>
    <property type="match status" value="1"/>
</dbReference>
<dbReference type="EMBL" id="JACYFC010000002">
    <property type="protein sequence ID" value="MBD5770811.1"/>
    <property type="molecule type" value="Genomic_DNA"/>
</dbReference>
<dbReference type="Pfam" id="PF00691">
    <property type="entry name" value="OmpA"/>
    <property type="match status" value="1"/>
</dbReference>
<sequence>MSFLRNKCILLTSLIAASSVAQAQPEEGFTIAPSIGYYNMDNHRSVDNSTAFSLGLGYQFGNPWAIELVYVNADSETTSGSDIDVDQYRLDGLYHLEGSDLLTPYLAAGVGTTDFSSGPNNALINVGGGLKYALNDSLALRADVRLINDTEDHEFDNLTTVGLHYAFGVKDKVQDTDNDGVIDTNDQCLSTPNGVSVDAKGCALDDDKDGVANHIDQCLNTPSGVSVDAKGCALDDDKDGVANHIDQCLNTPSGVSVDAKGCALDDDKDGVANHADQCLNTRPNTAVDAKGCSLDTDNDGVVNSLDMCANSAAGSKVDAKGCYVVLEEAKTISLDVQFANNSVLIDPKYYAQIEEVADFLTEYPEADAVIEGHTDDRGTESYNQALSEKRAQAITDVLINSFSISQDRISAIGYGEEKPLVSNNSAENRRINRRVTAVISN</sequence>
<dbReference type="InterPro" id="IPR006665">
    <property type="entry name" value="OmpA-like"/>
</dbReference>
<evidence type="ECO:0000256" key="1">
    <source>
        <dbReference type="ARBA" id="ARBA00004571"/>
    </source>
</evidence>
<dbReference type="Proteomes" id="UP000604161">
    <property type="component" value="Unassembled WGS sequence"/>
</dbReference>
<dbReference type="Pfam" id="PF02412">
    <property type="entry name" value="TSP_3"/>
    <property type="match status" value="2"/>
</dbReference>
<dbReference type="SUPFAM" id="SSF56925">
    <property type="entry name" value="OMPA-like"/>
    <property type="match status" value="1"/>
</dbReference>
<comment type="caution">
    <text evidence="13">The sequence shown here is derived from an EMBL/GenBank/DDBJ whole genome shotgun (WGS) entry which is preliminary data.</text>
</comment>
<feature type="signal peptide" evidence="11">
    <location>
        <begin position="1"/>
        <end position="23"/>
    </location>
</feature>
<keyword evidence="7" id="KW-0626">Porin</keyword>
<evidence type="ECO:0000256" key="9">
    <source>
        <dbReference type="ARBA" id="ARBA00023237"/>
    </source>
</evidence>
<proteinExistence type="predicted"/>
<evidence type="ECO:0000259" key="12">
    <source>
        <dbReference type="PROSITE" id="PS51123"/>
    </source>
</evidence>
<evidence type="ECO:0000256" key="6">
    <source>
        <dbReference type="ARBA" id="ARBA00023065"/>
    </source>
</evidence>
<evidence type="ECO:0000256" key="11">
    <source>
        <dbReference type="SAM" id="SignalP"/>
    </source>
</evidence>
<evidence type="ECO:0000256" key="7">
    <source>
        <dbReference type="ARBA" id="ARBA00023114"/>
    </source>
</evidence>
<evidence type="ECO:0000256" key="2">
    <source>
        <dbReference type="ARBA" id="ARBA00022448"/>
    </source>
</evidence>
<keyword evidence="5 11" id="KW-0732">Signal</keyword>
<evidence type="ECO:0000256" key="4">
    <source>
        <dbReference type="ARBA" id="ARBA00022692"/>
    </source>
</evidence>
<comment type="subcellular location">
    <subcellularLocation>
        <location evidence="1">Cell outer membrane</location>
        <topology evidence="1">Multi-pass membrane protein</topology>
    </subcellularLocation>
</comment>
<evidence type="ECO:0000256" key="10">
    <source>
        <dbReference type="PROSITE-ProRule" id="PRU00473"/>
    </source>
</evidence>
<keyword evidence="3" id="KW-1134">Transmembrane beta strand</keyword>
<dbReference type="InterPro" id="IPR027385">
    <property type="entry name" value="Beta-barrel_OMP"/>
</dbReference>
<dbReference type="InterPro" id="IPR003367">
    <property type="entry name" value="Thrombospondin_3-like_rpt"/>
</dbReference>
<dbReference type="PANTHER" id="PTHR30329:SF21">
    <property type="entry name" value="LIPOPROTEIN YIAD-RELATED"/>
    <property type="match status" value="1"/>
</dbReference>
<dbReference type="Pfam" id="PF13505">
    <property type="entry name" value="OMP_b-brl"/>
    <property type="match status" value="1"/>
</dbReference>
<keyword evidence="8 10" id="KW-0472">Membrane</keyword>
<feature type="chain" id="PRO_5045754409" evidence="11">
    <location>
        <begin position="24"/>
        <end position="441"/>
    </location>
</feature>
<evidence type="ECO:0000313" key="14">
    <source>
        <dbReference type="Proteomes" id="UP000604161"/>
    </source>
</evidence>